<dbReference type="AlphaFoldDB" id="A0A1T4LUK4"/>
<protein>
    <submittedName>
        <fullName evidence="2">Membrane protein YfhO</fullName>
    </submittedName>
</protein>
<feature type="transmembrane region" description="Helical" evidence="1">
    <location>
        <begin position="733"/>
        <end position="753"/>
    </location>
</feature>
<keyword evidence="1" id="KW-0472">Membrane</keyword>
<gene>
    <name evidence="2" type="ORF">SAMN02745191_1050</name>
</gene>
<feature type="transmembrane region" description="Helical" evidence="1">
    <location>
        <begin position="157"/>
        <end position="176"/>
    </location>
</feature>
<evidence type="ECO:0000256" key="1">
    <source>
        <dbReference type="SAM" id="Phobius"/>
    </source>
</evidence>
<feature type="transmembrane region" description="Helical" evidence="1">
    <location>
        <begin position="12"/>
        <end position="31"/>
    </location>
</feature>
<feature type="transmembrane region" description="Helical" evidence="1">
    <location>
        <begin position="305"/>
        <end position="324"/>
    </location>
</feature>
<dbReference type="PANTHER" id="PTHR38454">
    <property type="entry name" value="INTEGRAL MEMBRANE PROTEIN-RELATED"/>
    <property type="match status" value="1"/>
</dbReference>
<feature type="transmembrane region" description="Helical" evidence="1">
    <location>
        <begin position="135"/>
        <end position="151"/>
    </location>
</feature>
<feature type="transmembrane region" description="Helical" evidence="1">
    <location>
        <begin position="424"/>
        <end position="442"/>
    </location>
</feature>
<dbReference type="OrthoDB" id="9815466at2"/>
<feature type="transmembrane region" description="Helical" evidence="1">
    <location>
        <begin position="103"/>
        <end position="123"/>
    </location>
</feature>
<dbReference type="RefSeq" id="WP_078711472.1">
    <property type="nucleotide sequence ID" value="NZ_FUWY01000002.1"/>
</dbReference>
<dbReference type="EMBL" id="FUWY01000002">
    <property type="protein sequence ID" value="SJZ58321.1"/>
    <property type="molecule type" value="Genomic_DNA"/>
</dbReference>
<feature type="transmembrane region" description="Helical" evidence="1">
    <location>
        <begin position="336"/>
        <end position="358"/>
    </location>
</feature>
<feature type="transmembrane region" description="Helical" evidence="1">
    <location>
        <begin position="393"/>
        <end position="412"/>
    </location>
</feature>
<evidence type="ECO:0000313" key="3">
    <source>
        <dbReference type="Proteomes" id="UP000243297"/>
    </source>
</evidence>
<dbReference type="PANTHER" id="PTHR38454:SF1">
    <property type="entry name" value="INTEGRAL MEMBRANE PROTEIN"/>
    <property type="match status" value="1"/>
</dbReference>
<feature type="transmembrane region" description="Helical" evidence="1">
    <location>
        <begin position="274"/>
        <end position="293"/>
    </location>
</feature>
<dbReference type="Pfam" id="PF09586">
    <property type="entry name" value="YfhO"/>
    <property type="match status" value="2"/>
</dbReference>
<dbReference type="STRING" id="118967.SAMN02745191_1050"/>
<accession>A0A1T4LUK4</accession>
<feature type="transmembrane region" description="Helical" evidence="1">
    <location>
        <begin position="183"/>
        <end position="212"/>
    </location>
</feature>
<feature type="transmembrane region" description="Helical" evidence="1">
    <location>
        <begin position="232"/>
        <end position="254"/>
    </location>
</feature>
<keyword evidence="1" id="KW-1133">Transmembrane helix</keyword>
<dbReference type="InterPro" id="IPR018580">
    <property type="entry name" value="Uncharacterised_YfhO"/>
</dbReference>
<organism evidence="2 3">
    <name type="scientific">Anaerorhabdus furcosa</name>
    <dbReference type="NCBI Taxonomy" id="118967"/>
    <lineage>
        <taxon>Bacteria</taxon>
        <taxon>Bacillati</taxon>
        <taxon>Bacillota</taxon>
        <taxon>Erysipelotrichia</taxon>
        <taxon>Erysipelotrichales</taxon>
        <taxon>Erysipelotrichaceae</taxon>
        <taxon>Anaerorhabdus</taxon>
    </lineage>
</organism>
<feature type="transmembrane region" description="Helical" evidence="1">
    <location>
        <begin position="364"/>
        <end position="381"/>
    </location>
</feature>
<feature type="transmembrane region" description="Helical" evidence="1">
    <location>
        <begin position="449"/>
        <end position="467"/>
    </location>
</feature>
<name>A0A1T4LUK4_9FIRM</name>
<keyword evidence="3" id="KW-1185">Reference proteome</keyword>
<proteinExistence type="predicted"/>
<reference evidence="3" key="1">
    <citation type="submission" date="2017-02" db="EMBL/GenBank/DDBJ databases">
        <authorList>
            <person name="Varghese N."/>
            <person name="Submissions S."/>
        </authorList>
    </citation>
    <scope>NUCLEOTIDE SEQUENCE [LARGE SCALE GENOMIC DNA]</scope>
    <source>
        <strain evidence="3">ATCC 25662</strain>
    </source>
</reference>
<sequence length="759" mass="87762">MMDFFKKNKKIIILISTVLIIIAICILPYILTDTAFILSWDMRTQYSLFYENLKTAFETSIQEGTLPFFSWTTFLGNNFWASKLFYYHDIFDYFFTVFKNLTYSQIVMIQTVIKVMGASLFFYYYCHIRNYSKNAAIYGSICFGFSAWALDSFCNPFFLSFYVFTPLYFACIENYFVKKKISVYILVTAFLAITNYYSFYTLSVFTVFYFVFRYYQINLKFSGLIKCSLPLIGAYFIGVFLSGFALIPELLDIIGNSRLGESSSFLVYDSIKPYFAILLGIFTPTSLFLNHSLEFQSVFETISSNNTVLGVLCWAGSIHGFLIVQSFFSKKRENKFILLLFLLLLIIPLGSSLMHGFSEPSFRWTQFMVFFTIVLTLPYIDRIEIINDKVLKWTYIIGAILMIMLPIVIHNVTAPMEMGFPIEYTRIVLVVISMTIAFLILRKNLEFKYIYLFTVLEITVVAFYSTFGNPYTKQFSNKTVYGVEHVLKDKNELNEYLYTLDEENRNQFYRIYVPASAIYWDYSTNLNLNYNFKGLMSYDSTYSSAILQMNEISSISTYLAWAFDIQDSNLIDYFSTKYAVVSNPDQLPHQNFVEVGIYNDFSVYENINYQNFIRVYDKAISLSEYKKINDSSVILDTLIVDDNMINELSGYLGDSNFEGFDWVSLEQNTFVGDIELKEKGFATISIPFDKGWKIIVNGVEVSTYNVQGGTLGFPLEKGYNHVEGYFVPSGFKLGVVVSLTGLILFIGVVILQYKKNFSK</sequence>
<keyword evidence="1" id="KW-0812">Transmembrane</keyword>
<evidence type="ECO:0000313" key="2">
    <source>
        <dbReference type="EMBL" id="SJZ58321.1"/>
    </source>
</evidence>
<dbReference type="Proteomes" id="UP000243297">
    <property type="component" value="Unassembled WGS sequence"/>
</dbReference>